<protein>
    <submittedName>
        <fullName evidence="2">Uncharacterized protein</fullName>
    </submittedName>
</protein>
<dbReference type="RefSeq" id="WP_157195542.1">
    <property type="nucleotide sequence ID" value="NZ_QJKF01000004.1"/>
</dbReference>
<feature type="region of interest" description="Disordered" evidence="1">
    <location>
        <begin position="31"/>
        <end position="52"/>
    </location>
</feature>
<dbReference type="Proteomes" id="UP000247569">
    <property type="component" value="Unassembled WGS sequence"/>
</dbReference>
<gene>
    <name evidence="2" type="ORF">DFR70_104455</name>
</gene>
<organism evidence="2 3">
    <name type="scientific">Nocardia tenerifensis</name>
    <dbReference type="NCBI Taxonomy" id="228006"/>
    <lineage>
        <taxon>Bacteria</taxon>
        <taxon>Bacillati</taxon>
        <taxon>Actinomycetota</taxon>
        <taxon>Actinomycetes</taxon>
        <taxon>Mycobacteriales</taxon>
        <taxon>Nocardiaceae</taxon>
        <taxon>Nocardia</taxon>
    </lineage>
</organism>
<dbReference type="AlphaFoldDB" id="A0A318K287"/>
<name>A0A318K287_9NOCA</name>
<accession>A0A318K287</accession>
<reference evidence="2 3" key="1">
    <citation type="submission" date="2018-05" db="EMBL/GenBank/DDBJ databases">
        <title>Genomic Encyclopedia of Type Strains, Phase IV (KMG-IV): sequencing the most valuable type-strain genomes for metagenomic binning, comparative biology and taxonomic classification.</title>
        <authorList>
            <person name="Goeker M."/>
        </authorList>
    </citation>
    <scope>NUCLEOTIDE SEQUENCE [LARGE SCALE GENOMIC DNA]</scope>
    <source>
        <strain evidence="2 3">DSM 44704</strain>
    </source>
</reference>
<comment type="caution">
    <text evidence="2">The sequence shown here is derived from an EMBL/GenBank/DDBJ whole genome shotgun (WGS) entry which is preliminary data.</text>
</comment>
<evidence type="ECO:0000313" key="3">
    <source>
        <dbReference type="Proteomes" id="UP000247569"/>
    </source>
</evidence>
<proteinExistence type="predicted"/>
<evidence type="ECO:0000313" key="2">
    <source>
        <dbReference type="EMBL" id="PXX65391.1"/>
    </source>
</evidence>
<evidence type="ECO:0000256" key="1">
    <source>
        <dbReference type="SAM" id="MobiDB-lite"/>
    </source>
</evidence>
<sequence length="52" mass="5575">MAAWTRFAAALTVLRDFFSVDVPAGPRIDAWVDGSDEPPDLSDMSDYIAGSA</sequence>
<keyword evidence="3" id="KW-1185">Reference proteome</keyword>
<dbReference type="EMBL" id="QJKF01000004">
    <property type="protein sequence ID" value="PXX65391.1"/>
    <property type="molecule type" value="Genomic_DNA"/>
</dbReference>